<evidence type="ECO:0000256" key="2">
    <source>
        <dbReference type="ARBA" id="ARBA00023125"/>
    </source>
</evidence>
<dbReference type="Proteomes" id="UP000435138">
    <property type="component" value="Unassembled WGS sequence"/>
</dbReference>
<dbReference type="AlphaFoldDB" id="A0A6A8AIB1"/>
<evidence type="ECO:0000256" key="3">
    <source>
        <dbReference type="ARBA" id="ARBA00023163"/>
    </source>
</evidence>
<protein>
    <submittedName>
        <fullName evidence="5">FCD domain-containing protein</fullName>
    </submittedName>
</protein>
<dbReference type="InterPro" id="IPR036390">
    <property type="entry name" value="WH_DNA-bd_sf"/>
</dbReference>
<dbReference type="Pfam" id="PF07729">
    <property type="entry name" value="FCD"/>
    <property type="match status" value="1"/>
</dbReference>
<evidence type="ECO:0000313" key="6">
    <source>
        <dbReference type="Proteomes" id="UP000435138"/>
    </source>
</evidence>
<name>A0A6A8AIB1_9HYPH</name>
<dbReference type="PANTHER" id="PTHR43537:SF45">
    <property type="entry name" value="GNTR FAMILY REGULATORY PROTEIN"/>
    <property type="match status" value="1"/>
</dbReference>
<gene>
    <name evidence="5" type="ORF">GAO09_23365</name>
</gene>
<keyword evidence="2" id="KW-0238">DNA-binding</keyword>
<feature type="domain" description="HTH gntR-type" evidence="4">
    <location>
        <begin position="14"/>
        <end position="81"/>
    </location>
</feature>
<dbReference type="PANTHER" id="PTHR43537">
    <property type="entry name" value="TRANSCRIPTIONAL REGULATOR, GNTR FAMILY"/>
    <property type="match status" value="1"/>
</dbReference>
<evidence type="ECO:0000313" key="5">
    <source>
        <dbReference type="EMBL" id="MQY48976.1"/>
    </source>
</evidence>
<proteinExistence type="predicted"/>
<dbReference type="Gene3D" id="1.10.10.10">
    <property type="entry name" value="Winged helix-like DNA-binding domain superfamily/Winged helix DNA-binding domain"/>
    <property type="match status" value="1"/>
</dbReference>
<comment type="caution">
    <text evidence="5">The sequence shown here is derived from an EMBL/GenBank/DDBJ whole genome shotgun (WGS) entry which is preliminary data.</text>
</comment>
<dbReference type="SMART" id="SM00345">
    <property type="entry name" value="HTH_GNTR"/>
    <property type="match status" value="1"/>
</dbReference>
<dbReference type="PROSITE" id="PS50949">
    <property type="entry name" value="HTH_GNTR"/>
    <property type="match status" value="1"/>
</dbReference>
<dbReference type="InterPro" id="IPR008920">
    <property type="entry name" value="TF_FadR/GntR_C"/>
</dbReference>
<dbReference type="EMBL" id="WIXI01000049">
    <property type="protein sequence ID" value="MQY48976.1"/>
    <property type="molecule type" value="Genomic_DNA"/>
</dbReference>
<dbReference type="InterPro" id="IPR000524">
    <property type="entry name" value="Tscrpt_reg_HTH_GntR"/>
</dbReference>
<keyword evidence="6" id="KW-1185">Reference proteome</keyword>
<dbReference type="GO" id="GO:0003700">
    <property type="term" value="F:DNA-binding transcription factor activity"/>
    <property type="evidence" value="ECO:0007669"/>
    <property type="project" value="InterPro"/>
</dbReference>
<evidence type="ECO:0000259" key="4">
    <source>
        <dbReference type="PROSITE" id="PS50949"/>
    </source>
</evidence>
<reference evidence="5 6" key="1">
    <citation type="submission" date="2019-11" db="EMBL/GenBank/DDBJ databases">
        <title>Genome analysis of Rhizobacterium cereale a novel genus and species isolated from maize roots in North Spain.</title>
        <authorList>
            <person name="Menendez E."/>
            <person name="Flores-Felix J.D."/>
            <person name="Ramirez-Bahena M.-H."/>
            <person name="Igual J.M."/>
            <person name="Garcia-Fraile P."/>
            <person name="Peix A."/>
            <person name="Velazquez E."/>
        </authorList>
    </citation>
    <scope>NUCLEOTIDE SEQUENCE [LARGE SCALE GENOMIC DNA]</scope>
    <source>
        <strain evidence="5 6">RZME27</strain>
    </source>
</reference>
<evidence type="ECO:0000256" key="1">
    <source>
        <dbReference type="ARBA" id="ARBA00023015"/>
    </source>
</evidence>
<dbReference type="SUPFAM" id="SSF48008">
    <property type="entry name" value="GntR ligand-binding domain-like"/>
    <property type="match status" value="1"/>
</dbReference>
<dbReference type="InterPro" id="IPR011711">
    <property type="entry name" value="GntR_C"/>
</dbReference>
<dbReference type="Pfam" id="PF00392">
    <property type="entry name" value="GntR"/>
    <property type="match status" value="1"/>
</dbReference>
<dbReference type="InterPro" id="IPR036388">
    <property type="entry name" value="WH-like_DNA-bd_sf"/>
</dbReference>
<dbReference type="GO" id="GO:0003677">
    <property type="term" value="F:DNA binding"/>
    <property type="evidence" value="ECO:0007669"/>
    <property type="project" value="UniProtKB-KW"/>
</dbReference>
<organism evidence="5 6">
    <name type="scientific">Endobacterium cereale</name>
    <dbReference type="NCBI Taxonomy" id="2663029"/>
    <lineage>
        <taxon>Bacteria</taxon>
        <taxon>Pseudomonadati</taxon>
        <taxon>Pseudomonadota</taxon>
        <taxon>Alphaproteobacteria</taxon>
        <taxon>Hyphomicrobiales</taxon>
        <taxon>Rhizobiaceae</taxon>
        <taxon>Endobacterium</taxon>
    </lineage>
</organism>
<dbReference type="SMART" id="SM00895">
    <property type="entry name" value="FCD"/>
    <property type="match status" value="1"/>
</dbReference>
<dbReference type="SUPFAM" id="SSF46785">
    <property type="entry name" value="Winged helix' DNA-binding domain"/>
    <property type="match status" value="1"/>
</dbReference>
<keyword evidence="3" id="KW-0804">Transcription</keyword>
<dbReference type="Gene3D" id="1.20.120.530">
    <property type="entry name" value="GntR ligand-binding domain-like"/>
    <property type="match status" value="1"/>
</dbReference>
<dbReference type="RefSeq" id="WP_153358249.1">
    <property type="nucleotide sequence ID" value="NZ_JAYKOO010000004.1"/>
</dbReference>
<keyword evidence="1" id="KW-0805">Transcription regulation</keyword>
<accession>A0A6A8AIB1</accession>
<sequence>MSGMIRGGQLDRSRQVALQVHEILRERILRVELVPGTVLSRASLQLEFGVSQTPVRDALMRLQEEGMVDVYPQYATVVAKIDVGHARQAQFLRLSIELEAVRRLTEERAAVTATELSEILLRQRAVATPDTYDRFDEIDREFHRHLYERTGIEQLWVNVRRQSVHLDRLRRLNLPMPGKMQTVLADHEAIVEGIRSGKADVATAALRKHLSGTLSIIDVISAEFPDYIRR</sequence>